<feature type="domain" description="Zn(2)-C6 fungal-type" evidence="4">
    <location>
        <begin position="27"/>
        <end position="55"/>
    </location>
</feature>
<dbReference type="GO" id="GO:0000976">
    <property type="term" value="F:transcription cis-regulatory region binding"/>
    <property type="evidence" value="ECO:0007669"/>
    <property type="project" value="TreeGrafter"/>
</dbReference>
<dbReference type="GO" id="GO:0045944">
    <property type="term" value="P:positive regulation of transcription by RNA polymerase II"/>
    <property type="evidence" value="ECO:0007669"/>
    <property type="project" value="TreeGrafter"/>
</dbReference>
<dbReference type="PROSITE" id="PS50048">
    <property type="entry name" value="ZN2_CY6_FUNGAL_2"/>
    <property type="match status" value="1"/>
</dbReference>
<dbReference type="GeneID" id="87948557"/>
<protein>
    <submittedName>
        <fullName evidence="5">Zn(2)Cys(6) fungal-type DNA-binding domain, fungal transcription factor</fullName>
    </submittedName>
</protein>
<feature type="compositionally biased region" description="Polar residues" evidence="3">
    <location>
        <begin position="1"/>
        <end position="12"/>
    </location>
</feature>
<feature type="region of interest" description="Disordered" evidence="3">
    <location>
        <begin position="1"/>
        <end position="21"/>
    </location>
</feature>
<evidence type="ECO:0000256" key="3">
    <source>
        <dbReference type="SAM" id="MobiDB-lite"/>
    </source>
</evidence>
<dbReference type="EMBL" id="CP137312">
    <property type="protein sequence ID" value="WQF87043.1"/>
    <property type="molecule type" value="Genomic_DNA"/>
</dbReference>
<sequence length="520" mass="58594">MPPSNMGGTMKNQGARRDTAPVLKKKRCGTCIDRKISCDRRYPQCSSCVRSNRACQGYGLRLSWPRDDDRKRLIISQNQSLTKNGRGNGFSSGSFHMINATAWDIEIHHHLASPHGALPVLRYSLSWSVSGLSATERDLFQFFEQKIAFKLSSFSNQPLGQTLLRLASLDGSDASVALRRALMAVSSQYRYGPGLRAEELKLSAIHALSASAAGGIQSQSAVQHVAAGMVLCMFETQRSSSSSNHWLCYLYSAWQVIEGVSLEMFARVAEGPIMLEWAYYHEVMARFSLRHWRCPDMVVPGRPVCPNKSISYLPEDGDWWYTATKIIQWQRPMEHQQMFEPLHLLSEVAAEVLLSTDPASHTEEYKGKIAQLKRRARDLEVPTPSDPRIQRAATKAEVFRASTLVYLSRATNSDLIRPSELYLLVDRSLSLMQQMSPCERPLPLLILGCEARTDVDRLRVLDLVSSTENTPPDRELHYIRILLHALWTQDDLHAEDNVEPDYMEKLSVVFSASSLLPHFG</sequence>
<dbReference type="Pfam" id="PF00172">
    <property type="entry name" value="Zn_clus"/>
    <property type="match status" value="1"/>
</dbReference>
<dbReference type="GO" id="GO:0008270">
    <property type="term" value="F:zinc ion binding"/>
    <property type="evidence" value="ECO:0007669"/>
    <property type="project" value="InterPro"/>
</dbReference>
<dbReference type="AlphaFoldDB" id="A0AAX4IUU4"/>
<dbReference type="PANTHER" id="PTHR37534:SF39">
    <property type="entry name" value="TRANSCRIPTION FACTOR DOMAIN-CONTAINING PROTEIN"/>
    <property type="match status" value="1"/>
</dbReference>
<comment type="subcellular location">
    <subcellularLocation>
        <location evidence="1">Nucleus</location>
    </subcellularLocation>
</comment>
<dbReference type="SUPFAM" id="SSF57701">
    <property type="entry name" value="Zn2/Cys6 DNA-binding domain"/>
    <property type="match status" value="1"/>
</dbReference>
<dbReference type="GO" id="GO:0005634">
    <property type="term" value="C:nucleus"/>
    <property type="evidence" value="ECO:0007669"/>
    <property type="project" value="UniProtKB-SubCell"/>
</dbReference>
<name>A0AAX4IUU4_9PEZI</name>
<reference evidence="6" key="1">
    <citation type="journal article" date="2023" name="bioRxiv">
        <title>Complete genome of the Medicago anthracnose fungus, Colletotrichum destructivum, reveals a mini-chromosome-like region within a core chromosome.</title>
        <authorList>
            <person name="Lapalu N."/>
            <person name="Simon A."/>
            <person name="Lu A."/>
            <person name="Plaumann P.-L."/>
            <person name="Amselem J."/>
            <person name="Pigne S."/>
            <person name="Auger A."/>
            <person name="Koch C."/>
            <person name="Dallery J.-F."/>
            <person name="O'Connell R.J."/>
        </authorList>
    </citation>
    <scope>NUCLEOTIDE SEQUENCE [LARGE SCALE GENOMIC DNA]</scope>
    <source>
        <strain evidence="6">CBS 520.97</strain>
    </source>
</reference>
<dbReference type="CDD" id="cd00067">
    <property type="entry name" value="GAL4"/>
    <property type="match status" value="1"/>
</dbReference>
<dbReference type="Proteomes" id="UP001322277">
    <property type="component" value="Chromosome 8"/>
</dbReference>
<evidence type="ECO:0000256" key="2">
    <source>
        <dbReference type="ARBA" id="ARBA00023242"/>
    </source>
</evidence>
<keyword evidence="6" id="KW-1185">Reference proteome</keyword>
<dbReference type="Pfam" id="PF11951">
    <property type="entry name" value="Fungal_trans_2"/>
    <property type="match status" value="1"/>
</dbReference>
<evidence type="ECO:0000259" key="4">
    <source>
        <dbReference type="PROSITE" id="PS50048"/>
    </source>
</evidence>
<dbReference type="RefSeq" id="XP_062784264.1">
    <property type="nucleotide sequence ID" value="XM_062928213.1"/>
</dbReference>
<dbReference type="InterPro" id="IPR001138">
    <property type="entry name" value="Zn2Cys6_DnaBD"/>
</dbReference>
<evidence type="ECO:0000256" key="1">
    <source>
        <dbReference type="ARBA" id="ARBA00004123"/>
    </source>
</evidence>
<evidence type="ECO:0000313" key="5">
    <source>
        <dbReference type="EMBL" id="WQF87043.1"/>
    </source>
</evidence>
<keyword evidence="2" id="KW-0539">Nucleus</keyword>
<accession>A0AAX4IUU4</accession>
<dbReference type="PANTHER" id="PTHR37534">
    <property type="entry name" value="TRANSCRIPTIONAL ACTIVATOR PROTEIN UGA3"/>
    <property type="match status" value="1"/>
</dbReference>
<organism evidence="5 6">
    <name type="scientific">Colletotrichum destructivum</name>
    <dbReference type="NCBI Taxonomy" id="34406"/>
    <lineage>
        <taxon>Eukaryota</taxon>
        <taxon>Fungi</taxon>
        <taxon>Dikarya</taxon>
        <taxon>Ascomycota</taxon>
        <taxon>Pezizomycotina</taxon>
        <taxon>Sordariomycetes</taxon>
        <taxon>Hypocreomycetidae</taxon>
        <taxon>Glomerellales</taxon>
        <taxon>Glomerellaceae</taxon>
        <taxon>Colletotrichum</taxon>
        <taxon>Colletotrichum destructivum species complex</taxon>
    </lineage>
</organism>
<keyword evidence="5" id="KW-0238">DNA-binding</keyword>
<dbReference type="InterPro" id="IPR036864">
    <property type="entry name" value="Zn2-C6_fun-type_DNA-bd_sf"/>
</dbReference>
<dbReference type="Gene3D" id="4.10.240.10">
    <property type="entry name" value="Zn(2)-C6 fungal-type DNA-binding domain"/>
    <property type="match status" value="1"/>
</dbReference>
<proteinExistence type="predicted"/>
<evidence type="ECO:0000313" key="6">
    <source>
        <dbReference type="Proteomes" id="UP001322277"/>
    </source>
</evidence>
<dbReference type="InterPro" id="IPR021858">
    <property type="entry name" value="Fun_TF"/>
</dbReference>
<dbReference type="GO" id="GO:0000981">
    <property type="term" value="F:DNA-binding transcription factor activity, RNA polymerase II-specific"/>
    <property type="evidence" value="ECO:0007669"/>
    <property type="project" value="InterPro"/>
</dbReference>
<dbReference type="KEGG" id="cdet:87948557"/>
<gene>
    <name evidence="5" type="ORF">CDEST_12057</name>
</gene>